<evidence type="ECO:0000313" key="7">
    <source>
        <dbReference type="EMBL" id="RCW70542.1"/>
    </source>
</evidence>
<keyword evidence="3 7" id="KW-0238">DNA-binding</keyword>
<keyword evidence="4" id="KW-0010">Activator</keyword>
<accession>A0A368XRG7</accession>
<dbReference type="InterPro" id="IPR036388">
    <property type="entry name" value="WH-like_DNA-bd_sf"/>
</dbReference>
<dbReference type="PANTHER" id="PTHR30293">
    <property type="entry name" value="TRANSCRIPTIONAL REGULATORY PROTEIN NAC-RELATED"/>
    <property type="match status" value="1"/>
</dbReference>
<sequence>MQSHKPTQLRLDLTSDLQKWRAFLAIAELGSLTRAALFLDSNQSLLSRHLNALERECKARLFNRTGRGVALSDVGQRIFPLVKALLSDAEQLEAEILGEAREPAGRVTIGSLPSITNPMVGRLFKQLREKHPAVQLKVLEGSSGQVEEWLADARVDIAILYRYGSAPPESEQALATVDSYLIGAAGDRLTAAEEVPFSALHELPFILPGVPNGLRTALDAMARHERITLAPVIEADSLPLMRSTVAEARLYTVLPIHAVWSEVKEGKLQAARIASPTLERIVSMALARSKGPSRAVAAVAAEIVQIVEDSARSGMWRSGTAATGGLPPAAYQP</sequence>
<evidence type="ECO:0000259" key="6">
    <source>
        <dbReference type="PROSITE" id="PS50931"/>
    </source>
</evidence>
<dbReference type="GO" id="GO:0003700">
    <property type="term" value="F:DNA-binding transcription factor activity"/>
    <property type="evidence" value="ECO:0007669"/>
    <property type="project" value="InterPro"/>
</dbReference>
<gene>
    <name evidence="7" type="ORF">DES41_105485</name>
</gene>
<dbReference type="SUPFAM" id="SSF53850">
    <property type="entry name" value="Periplasmic binding protein-like II"/>
    <property type="match status" value="1"/>
</dbReference>
<dbReference type="PROSITE" id="PS50931">
    <property type="entry name" value="HTH_LYSR"/>
    <property type="match status" value="1"/>
</dbReference>
<evidence type="ECO:0000256" key="5">
    <source>
        <dbReference type="ARBA" id="ARBA00023163"/>
    </source>
</evidence>
<dbReference type="InterPro" id="IPR005119">
    <property type="entry name" value="LysR_subst-bd"/>
</dbReference>
<keyword evidence="5" id="KW-0804">Transcription</keyword>
<keyword evidence="8" id="KW-1185">Reference proteome</keyword>
<comment type="caution">
    <text evidence="7">The sequence shown here is derived from an EMBL/GenBank/DDBJ whole genome shotgun (WGS) entry which is preliminary data.</text>
</comment>
<dbReference type="Pfam" id="PF00126">
    <property type="entry name" value="HTH_1"/>
    <property type="match status" value="1"/>
</dbReference>
<protein>
    <submittedName>
        <fullName evidence="7">DNA-binding transcriptional LysR family regulator</fullName>
    </submittedName>
</protein>
<keyword evidence="2" id="KW-0805">Transcription regulation</keyword>
<evidence type="ECO:0000256" key="3">
    <source>
        <dbReference type="ARBA" id="ARBA00023125"/>
    </source>
</evidence>
<dbReference type="Gene3D" id="3.40.190.290">
    <property type="match status" value="1"/>
</dbReference>
<name>A0A368XRG7_9BURK</name>
<evidence type="ECO:0000256" key="4">
    <source>
        <dbReference type="ARBA" id="ARBA00023159"/>
    </source>
</evidence>
<dbReference type="OrthoDB" id="8587114at2"/>
<evidence type="ECO:0000256" key="2">
    <source>
        <dbReference type="ARBA" id="ARBA00023015"/>
    </source>
</evidence>
<dbReference type="RefSeq" id="WP_114469462.1">
    <property type="nucleotide sequence ID" value="NZ_QPJK01000005.1"/>
</dbReference>
<organism evidence="7 8">
    <name type="scientific">Pseudorhodoferax soli</name>
    <dbReference type="NCBI Taxonomy" id="545864"/>
    <lineage>
        <taxon>Bacteria</taxon>
        <taxon>Pseudomonadati</taxon>
        <taxon>Pseudomonadota</taxon>
        <taxon>Betaproteobacteria</taxon>
        <taxon>Burkholderiales</taxon>
        <taxon>Comamonadaceae</taxon>
    </lineage>
</organism>
<dbReference type="Proteomes" id="UP000252884">
    <property type="component" value="Unassembled WGS sequence"/>
</dbReference>
<dbReference type="AlphaFoldDB" id="A0A368XRG7"/>
<dbReference type="EMBL" id="QPJK01000005">
    <property type="protein sequence ID" value="RCW70542.1"/>
    <property type="molecule type" value="Genomic_DNA"/>
</dbReference>
<reference evidence="7 8" key="1">
    <citation type="submission" date="2018-07" db="EMBL/GenBank/DDBJ databases">
        <title>Genomic Encyclopedia of Type Strains, Phase IV (KMG-IV): sequencing the most valuable type-strain genomes for metagenomic binning, comparative biology and taxonomic classification.</title>
        <authorList>
            <person name="Goeker M."/>
        </authorList>
    </citation>
    <scope>NUCLEOTIDE SEQUENCE [LARGE SCALE GENOMIC DNA]</scope>
    <source>
        <strain evidence="7 8">DSM 21634</strain>
    </source>
</reference>
<dbReference type="Pfam" id="PF03466">
    <property type="entry name" value="LysR_substrate"/>
    <property type="match status" value="1"/>
</dbReference>
<dbReference type="InterPro" id="IPR000847">
    <property type="entry name" value="LysR_HTH_N"/>
</dbReference>
<feature type="domain" description="HTH lysR-type" evidence="6">
    <location>
        <begin position="16"/>
        <end position="72"/>
    </location>
</feature>
<evidence type="ECO:0000313" key="8">
    <source>
        <dbReference type="Proteomes" id="UP000252884"/>
    </source>
</evidence>
<evidence type="ECO:0000256" key="1">
    <source>
        <dbReference type="ARBA" id="ARBA00009437"/>
    </source>
</evidence>
<dbReference type="InterPro" id="IPR036390">
    <property type="entry name" value="WH_DNA-bd_sf"/>
</dbReference>
<proteinExistence type="inferred from homology"/>
<dbReference type="GO" id="GO:2000142">
    <property type="term" value="P:regulation of DNA-templated transcription initiation"/>
    <property type="evidence" value="ECO:0007669"/>
    <property type="project" value="TreeGrafter"/>
</dbReference>
<dbReference type="SUPFAM" id="SSF46785">
    <property type="entry name" value="Winged helix' DNA-binding domain"/>
    <property type="match status" value="1"/>
</dbReference>
<dbReference type="PANTHER" id="PTHR30293:SF0">
    <property type="entry name" value="NITROGEN ASSIMILATION REGULATORY PROTEIN NAC"/>
    <property type="match status" value="1"/>
</dbReference>
<comment type="similarity">
    <text evidence="1">Belongs to the LysR transcriptional regulatory family.</text>
</comment>
<dbReference type="Gene3D" id="1.10.10.10">
    <property type="entry name" value="Winged helix-like DNA-binding domain superfamily/Winged helix DNA-binding domain"/>
    <property type="match status" value="1"/>
</dbReference>
<dbReference type="GO" id="GO:0003677">
    <property type="term" value="F:DNA binding"/>
    <property type="evidence" value="ECO:0007669"/>
    <property type="project" value="UniProtKB-KW"/>
</dbReference>